<evidence type="ECO:0000259" key="8">
    <source>
        <dbReference type="Pfam" id="PF01643"/>
    </source>
</evidence>
<dbReference type="PANTHER" id="PTHR31727">
    <property type="entry name" value="OLEOYL-ACYL CARRIER PROTEIN THIOESTERASE 1, CHLOROPLASTIC"/>
    <property type="match status" value="1"/>
</dbReference>
<evidence type="ECO:0000256" key="5">
    <source>
        <dbReference type="ARBA" id="ARBA00022946"/>
    </source>
</evidence>
<evidence type="ECO:0000256" key="2">
    <source>
        <dbReference type="ARBA" id="ARBA00022516"/>
    </source>
</evidence>
<dbReference type="EMBL" id="QNRK01000040">
    <property type="protein sequence ID" value="RBP04147.1"/>
    <property type="molecule type" value="Genomic_DNA"/>
</dbReference>
<dbReference type="Proteomes" id="UP000253529">
    <property type="component" value="Unassembled WGS sequence"/>
</dbReference>
<comment type="similarity">
    <text evidence="1">Belongs to the acyl-ACP thioesterase family.</text>
</comment>
<keyword evidence="2" id="KW-0444">Lipid biosynthesis</keyword>
<dbReference type="Pfam" id="PF01643">
    <property type="entry name" value="Acyl-ACP_TE"/>
    <property type="match status" value="1"/>
</dbReference>
<keyword evidence="4" id="KW-0276">Fatty acid metabolism</keyword>
<keyword evidence="5" id="KW-0809">Transit peptide</keyword>
<keyword evidence="7" id="KW-0275">Fatty acid biosynthesis</keyword>
<dbReference type="RefSeq" id="WP_170153396.1">
    <property type="nucleotide sequence ID" value="NZ_QNRK01000040.1"/>
</dbReference>
<dbReference type="SUPFAM" id="SSF54637">
    <property type="entry name" value="Thioesterase/thiol ester dehydrase-isomerase"/>
    <property type="match status" value="2"/>
</dbReference>
<dbReference type="InterPro" id="IPR045023">
    <property type="entry name" value="FATA/B"/>
</dbReference>
<keyword evidence="11" id="KW-1185">Reference proteome</keyword>
<name>A0A366EP02_9HYPH</name>
<dbReference type="GO" id="GO:0000036">
    <property type="term" value="F:acyl carrier activity"/>
    <property type="evidence" value="ECO:0007669"/>
    <property type="project" value="TreeGrafter"/>
</dbReference>
<dbReference type="InterPro" id="IPR029069">
    <property type="entry name" value="HotDog_dom_sf"/>
</dbReference>
<dbReference type="GO" id="GO:0016297">
    <property type="term" value="F:fatty acyl-[ACP] hydrolase activity"/>
    <property type="evidence" value="ECO:0007669"/>
    <property type="project" value="InterPro"/>
</dbReference>
<keyword evidence="6" id="KW-0443">Lipid metabolism</keyword>
<accession>A0A366EP02</accession>
<dbReference type="InterPro" id="IPR002864">
    <property type="entry name" value="Acyl-ACP_thioesterase_NHD"/>
</dbReference>
<evidence type="ECO:0000256" key="6">
    <source>
        <dbReference type="ARBA" id="ARBA00023098"/>
    </source>
</evidence>
<protein>
    <submittedName>
        <fullName evidence="10">Acyl-ACP thioesterase</fullName>
    </submittedName>
</protein>
<proteinExistence type="inferred from homology"/>
<comment type="caution">
    <text evidence="10">The sequence shown here is derived from an EMBL/GenBank/DDBJ whole genome shotgun (WGS) entry which is preliminary data.</text>
</comment>
<evidence type="ECO:0000256" key="3">
    <source>
        <dbReference type="ARBA" id="ARBA00022801"/>
    </source>
</evidence>
<dbReference type="AlphaFoldDB" id="A0A366EP02"/>
<dbReference type="Gene3D" id="3.10.129.10">
    <property type="entry name" value="Hotdog Thioesterase"/>
    <property type="match status" value="2"/>
</dbReference>
<evidence type="ECO:0000259" key="9">
    <source>
        <dbReference type="Pfam" id="PF20791"/>
    </source>
</evidence>
<sequence>MTSAIWTERYAVNTLVVNGQKRLGLVGLLKILQDVAWIHGDHLGHGFDAMMARGWIWVLARQKLVMGDWPTWGDVLSVRTWVRPIEGVLVMRDTEIWSAGRKVGESVASWLVLDAATRRPPKTGMRKQGILARDDGALDLAPARIAPSDDLAPLARFRVHTSDLDANGHVNNVRYAQWILDAAPASAHRTRVVRDYEVNFLAETSVGDAVSVEWDGGGAAATDALRFQGRREADGRVVFAARLQVVPATAA</sequence>
<reference evidence="10 11" key="1">
    <citation type="submission" date="2018-06" db="EMBL/GenBank/DDBJ databases">
        <title>Genomic Encyclopedia of Type Strains, Phase IV (KMG-IV): sequencing the most valuable type-strain genomes for metagenomic binning, comparative biology and taxonomic classification.</title>
        <authorList>
            <person name="Goeker M."/>
        </authorList>
    </citation>
    <scope>NUCLEOTIDE SEQUENCE [LARGE SCALE GENOMIC DNA]</scope>
    <source>
        <strain evidence="10 11">DSM 24875</strain>
    </source>
</reference>
<feature type="domain" description="Acyl-ACP thioesterase-like C-terminal" evidence="9">
    <location>
        <begin position="155"/>
        <end position="212"/>
    </location>
</feature>
<evidence type="ECO:0000256" key="7">
    <source>
        <dbReference type="ARBA" id="ARBA00023160"/>
    </source>
</evidence>
<evidence type="ECO:0000313" key="10">
    <source>
        <dbReference type="EMBL" id="RBP04147.1"/>
    </source>
</evidence>
<gene>
    <name evidence="10" type="ORF">DFR50_14019</name>
</gene>
<feature type="domain" description="Acyl-ACP thioesterase N-terminal hotdog" evidence="8">
    <location>
        <begin position="6"/>
        <end position="120"/>
    </location>
</feature>
<evidence type="ECO:0000256" key="1">
    <source>
        <dbReference type="ARBA" id="ARBA00006500"/>
    </source>
</evidence>
<evidence type="ECO:0000313" key="11">
    <source>
        <dbReference type="Proteomes" id="UP000253529"/>
    </source>
</evidence>
<organism evidence="10 11">
    <name type="scientific">Roseiarcus fermentans</name>
    <dbReference type="NCBI Taxonomy" id="1473586"/>
    <lineage>
        <taxon>Bacteria</taxon>
        <taxon>Pseudomonadati</taxon>
        <taxon>Pseudomonadota</taxon>
        <taxon>Alphaproteobacteria</taxon>
        <taxon>Hyphomicrobiales</taxon>
        <taxon>Roseiarcaceae</taxon>
        <taxon>Roseiarcus</taxon>
    </lineage>
</organism>
<evidence type="ECO:0000256" key="4">
    <source>
        <dbReference type="ARBA" id="ARBA00022832"/>
    </source>
</evidence>
<dbReference type="PANTHER" id="PTHR31727:SF6">
    <property type="entry name" value="OLEOYL-ACYL CARRIER PROTEIN THIOESTERASE 1, CHLOROPLASTIC"/>
    <property type="match status" value="1"/>
</dbReference>
<dbReference type="InterPro" id="IPR049427">
    <property type="entry name" value="Acyl-ACP_TE_C"/>
</dbReference>
<keyword evidence="3" id="KW-0378">Hydrolase</keyword>
<dbReference type="Pfam" id="PF20791">
    <property type="entry name" value="Acyl-ACP_TE_C"/>
    <property type="match status" value="1"/>
</dbReference>